<organism evidence="2 3">
    <name type="scientific">Cicer arietinum</name>
    <name type="common">Chickpea</name>
    <name type="synonym">Garbanzo</name>
    <dbReference type="NCBI Taxonomy" id="3827"/>
    <lineage>
        <taxon>Eukaryota</taxon>
        <taxon>Viridiplantae</taxon>
        <taxon>Streptophyta</taxon>
        <taxon>Embryophyta</taxon>
        <taxon>Tracheophyta</taxon>
        <taxon>Spermatophyta</taxon>
        <taxon>Magnoliopsida</taxon>
        <taxon>eudicotyledons</taxon>
        <taxon>Gunneridae</taxon>
        <taxon>Pentapetalae</taxon>
        <taxon>rosids</taxon>
        <taxon>fabids</taxon>
        <taxon>Fabales</taxon>
        <taxon>Fabaceae</taxon>
        <taxon>Papilionoideae</taxon>
        <taxon>50 kb inversion clade</taxon>
        <taxon>NPAAA clade</taxon>
        <taxon>Hologalegina</taxon>
        <taxon>IRL clade</taxon>
        <taxon>Cicereae</taxon>
        <taxon>Cicer</taxon>
    </lineage>
</organism>
<dbReference type="CDD" id="cd05233">
    <property type="entry name" value="SDR_c"/>
    <property type="match status" value="1"/>
</dbReference>
<dbReference type="InterPro" id="IPR036291">
    <property type="entry name" value="NAD(P)-bd_dom_sf"/>
</dbReference>
<evidence type="ECO:0000313" key="3">
    <source>
        <dbReference type="RefSeq" id="XP_027186023.1"/>
    </source>
</evidence>
<dbReference type="Pfam" id="PF00106">
    <property type="entry name" value="adh_short"/>
    <property type="match status" value="1"/>
</dbReference>
<evidence type="ECO:0000256" key="1">
    <source>
        <dbReference type="RuleBase" id="RU000363"/>
    </source>
</evidence>
<dbReference type="OrthoDB" id="47007at2759"/>
<gene>
    <name evidence="3" type="primary">LOC105852810</name>
</gene>
<dbReference type="SUPFAM" id="SSF51735">
    <property type="entry name" value="NAD(P)-binding Rossmann-fold domains"/>
    <property type="match status" value="1"/>
</dbReference>
<dbReference type="PANTHER" id="PTHR44375">
    <property type="entry name" value="BETA-KETOACYL-ACP REDUCTASE-LIKE PROTEIN-RELATED"/>
    <property type="match status" value="1"/>
</dbReference>
<sequence>MAAQVSEHLEPWHKLDDKVVLVTGASSGLGCDFCVDLAKAGCRIIAAARRLDRLNSLCHQINNMYGYGTLRAVAVELDVSADAVTIDKSVQKAWDAFGYIDTLINNAGVRGSVKSPLDFSQKEWDDVFKTNLTGCWLVSKYVCKRMCDAQRKGSVINISSTAGLNRGQLSGAVAYASSKAGVNMLTKDRSTGTMIGVGHESQGLYCLSAPTTPIACSAVESPHIIHQRLGHPSLQKLHLMVPSLSNVSTL</sequence>
<comment type="similarity">
    <text evidence="1">Belongs to the short-chain dehydrogenases/reductases (SDR) family.</text>
</comment>
<dbReference type="PRINTS" id="PR00081">
    <property type="entry name" value="GDHRDH"/>
</dbReference>
<protein>
    <submittedName>
        <fullName evidence="3">Uncharacterized protein LOC105852810 isoform X2</fullName>
    </submittedName>
</protein>
<dbReference type="GeneID" id="105852810"/>
<dbReference type="RefSeq" id="XP_027186023.1">
    <property type="nucleotide sequence ID" value="XM_027330222.1"/>
</dbReference>
<accession>A0A3Q7XI03</accession>
<proteinExistence type="inferred from homology"/>
<dbReference type="PRINTS" id="PR00080">
    <property type="entry name" value="SDRFAMILY"/>
</dbReference>
<reference evidence="3" key="1">
    <citation type="submission" date="2025-08" db="UniProtKB">
        <authorList>
            <consortium name="RefSeq"/>
        </authorList>
    </citation>
    <scope>IDENTIFICATION</scope>
    <source>
        <tissue evidence="3">Etiolated seedlings</tissue>
    </source>
</reference>
<dbReference type="AlphaFoldDB" id="A0A3Q7XI03"/>
<dbReference type="Proteomes" id="UP000087171">
    <property type="component" value="Unplaced"/>
</dbReference>
<evidence type="ECO:0000313" key="2">
    <source>
        <dbReference type="Proteomes" id="UP000087171"/>
    </source>
</evidence>
<keyword evidence="2" id="KW-1185">Reference proteome</keyword>
<dbReference type="Gene3D" id="3.40.50.720">
    <property type="entry name" value="NAD(P)-binding Rossmann-like Domain"/>
    <property type="match status" value="1"/>
</dbReference>
<dbReference type="InterPro" id="IPR002347">
    <property type="entry name" value="SDR_fam"/>
</dbReference>
<name>A0A3Q7XI03_CICAR</name>
<dbReference type="PANTHER" id="PTHR44375:SF23">
    <property type="entry name" value="NAD(P)-BINDING ROSSMANN-FOLD PROTEIN"/>
    <property type="match status" value="1"/>
</dbReference>